<dbReference type="Gene3D" id="2.102.10.10">
    <property type="entry name" value="Rieske [2Fe-2S] iron-sulphur domain"/>
    <property type="match status" value="2"/>
</dbReference>
<dbReference type="CDD" id="cd03467">
    <property type="entry name" value="Rieske"/>
    <property type="match status" value="1"/>
</dbReference>
<keyword evidence="4" id="KW-0411">Iron-sulfur</keyword>
<feature type="chain" id="PRO_5046061802" description="Rieske domain-containing protein" evidence="7">
    <location>
        <begin position="24"/>
        <end position="267"/>
    </location>
</feature>
<keyword evidence="10" id="KW-1185">Reference proteome</keyword>
<evidence type="ECO:0000256" key="3">
    <source>
        <dbReference type="ARBA" id="ARBA00023004"/>
    </source>
</evidence>
<accession>A0ABN6MPX0</accession>
<feature type="signal peptide" evidence="7">
    <location>
        <begin position="1"/>
        <end position="23"/>
    </location>
</feature>
<dbReference type="InterPro" id="IPR036922">
    <property type="entry name" value="Rieske_2Fe-2S_sf"/>
</dbReference>
<dbReference type="RefSeq" id="WP_248360735.1">
    <property type="nucleotide sequence ID" value="NZ_AP025591.1"/>
</dbReference>
<keyword evidence="2" id="KW-0479">Metal-binding</keyword>
<proteinExistence type="predicted"/>
<evidence type="ECO:0000256" key="2">
    <source>
        <dbReference type="ARBA" id="ARBA00022723"/>
    </source>
</evidence>
<organism evidence="9 10">
    <name type="scientific">Anaeromyxobacter oryzae</name>
    <dbReference type="NCBI Taxonomy" id="2918170"/>
    <lineage>
        <taxon>Bacteria</taxon>
        <taxon>Pseudomonadati</taxon>
        <taxon>Myxococcota</taxon>
        <taxon>Myxococcia</taxon>
        <taxon>Myxococcales</taxon>
        <taxon>Cystobacterineae</taxon>
        <taxon>Anaeromyxobacteraceae</taxon>
        <taxon>Anaeromyxobacter</taxon>
    </lineage>
</organism>
<sequence length="267" mass="26686">MTLSRRQLLFRAAAATGAAAVSAALPGCAPDIGPAPSVDVPAPVDGKITIPLATAPQLRAEGGAIIARPQGAGPVLVVHVPTVGSYASTTAICTHLGCPLGFEDTEIVCPCHGSRFGLDGSVHHPPARGALATYEATLDVTRDAVVVDLTAGDPGFPALVNGTVVFPLADFPALASPGGTVTGRPQGYGRPITVIALPAGGHAALDSVCAHLGCTVAYHSDVNEMICPCHGSTYLPDGTLVRGPASHGLRAFTTTADATAVTVAIPG</sequence>
<name>A0ABN6MPX0_9BACT</name>
<dbReference type="Proteomes" id="UP001162891">
    <property type="component" value="Chromosome"/>
</dbReference>
<feature type="domain" description="Rieske" evidence="8">
    <location>
        <begin position="52"/>
        <end position="145"/>
    </location>
</feature>
<evidence type="ECO:0000256" key="1">
    <source>
        <dbReference type="ARBA" id="ARBA00022714"/>
    </source>
</evidence>
<dbReference type="PRINTS" id="PR00162">
    <property type="entry name" value="RIESKE"/>
</dbReference>
<keyword evidence="3" id="KW-0408">Iron</keyword>
<gene>
    <name evidence="9" type="ORF">AMOR_20520</name>
</gene>
<evidence type="ECO:0000313" key="10">
    <source>
        <dbReference type="Proteomes" id="UP001162891"/>
    </source>
</evidence>
<keyword evidence="7" id="KW-0732">Signal</keyword>
<feature type="domain" description="Rieske" evidence="8">
    <location>
        <begin position="189"/>
        <end position="263"/>
    </location>
</feature>
<dbReference type="InterPro" id="IPR017941">
    <property type="entry name" value="Rieske_2Fe-2S"/>
</dbReference>
<protein>
    <recommendedName>
        <fullName evidence="8">Rieske domain-containing protein</fullName>
    </recommendedName>
</protein>
<evidence type="ECO:0000256" key="5">
    <source>
        <dbReference type="ARBA" id="ARBA00023157"/>
    </source>
</evidence>
<comment type="cofactor">
    <cofactor evidence="6">
        <name>[2Fe-2S] cluster</name>
        <dbReference type="ChEBI" id="CHEBI:190135"/>
    </cofactor>
</comment>
<dbReference type="EMBL" id="AP025591">
    <property type="protein sequence ID" value="BDG03056.1"/>
    <property type="molecule type" value="Genomic_DNA"/>
</dbReference>
<dbReference type="InterPro" id="IPR005805">
    <property type="entry name" value="Rieske_Fe-S_prot_C"/>
</dbReference>
<dbReference type="InterPro" id="IPR014349">
    <property type="entry name" value="Rieske_Fe-S_prot"/>
</dbReference>
<dbReference type="InterPro" id="IPR006311">
    <property type="entry name" value="TAT_signal"/>
</dbReference>
<evidence type="ECO:0000313" key="9">
    <source>
        <dbReference type="EMBL" id="BDG03056.1"/>
    </source>
</evidence>
<evidence type="ECO:0000256" key="6">
    <source>
        <dbReference type="ARBA" id="ARBA00034078"/>
    </source>
</evidence>
<keyword evidence="5" id="KW-1015">Disulfide bond</keyword>
<dbReference type="PROSITE" id="PS51296">
    <property type="entry name" value="RIESKE"/>
    <property type="match status" value="2"/>
</dbReference>
<reference evidence="10" key="1">
    <citation type="journal article" date="2022" name="Int. J. Syst. Evol. Microbiol.">
        <title>Anaeromyxobacter oryzae sp. nov., Anaeromyxobacter diazotrophicus sp. nov. and Anaeromyxobacter paludicola sp. nov., isolated from paddy soils.</title>
        <authorList>
            <person name="Itoh H."/>
            <person name="Xu Z."/>
            <person name="Mise K."/>
            <person name="Masuda Y."/>
            <person name="Ushijima N."/>
            <person name="Hayakawa C."/>
            <person name="Shiratori Y."/>
            <person name="Senoo K."/>
        </authorList>
    </citation>
    <scope>NUCLEOTIDE SEQUENCE [LARGE SCALE GENOMIC DNA]</scope>
    <source>
        <strain evidence="10">Red232</strain>
    </source>
</reference>
<dbReference type="Pfam" id="PF00355">
    <property type="entry name" value="Rieske"/>
    <property type="match status" value="2"/>
</dbReference>
<dbReference type="PROSITE" id="PS51318">
    <property type="entry name" value="TAT"/>
    <property type="match status" value="1"/>
</dbReference>
<dbReference type="PANTHER" id="PTHR10134">
    <property type="entry name" value="CYTOCHROME B-C1 COMPLEX SUBUNIT RIESKE, MITOCHONDRIAL"/>
    <property type="match status" value="1"/>
</dbReference>
<evidence type="ECO:0000259" key="8">
    <source>
        <dbReference type="PROSITE" id="PS51296"/>
    </source>
</evidence>
<keyword evidence="1" id="KW-0001">2Fe-2S</keyword>
<evidence type="ECO:0000256" key="7">
    <source>
        <dbReference type="SAM" id="SignalP"/>
    </source>
</evidence>
<dbReference type="SUPFAM" id="SSF50022">
    <property type="entry name" value="ISP domain"/>
    <property type="match status" value="2"/>
</dbReference>
<evidence type="ECO:0000256" key="4">
    <source>
        <dbReference type="ARBA" id="ARBA00023014"/>
    </source>
</evidence>